<comment type="caution">
    <text evidence="6">The sequence shown here is derived from an EMBL/GenBank/DDBJ whole genome shotgun (WGS) entry which is preliminary data.</text>
</comment>
<dbReference type="PRINTS" id="PR00778">
    <property type="entry name" value="HTHARSR"/>
</dbReference>
<dbReference type="CDD" id="cd00090">
    <property type="entry name" value="HTH_ARSR"/>
    <property type="match status" value="1"/>
</dbReference>
<dbReference type="InterPro" id="IPR036388">
    <property type="entry name" value="WH-like_DNA-bd_sf"/>
</dbReference>
<feature type="domain" description="HTH arsR-type" evidence="5">
    <location>
        <begin position="30"/>
        <end position="125"/>
    </location>
</feature>
<organism evidence="6 7">
    <name type="scientific">Candidatus Reconcilbacillus cellulovorans</name>
    <dbReference type="NCBI Taxonomy" id="1906605"/>
    <lineage>
        <taxon>Bacteria</taxon>
        <taxon>Bacillati</taxon>
        <taxon>Bacillota</taxon>
        <taxon>Bacilli</taxon>
        <taxon>Bacillales</taxon>
        <taxon>Paenibacillaceae</taxon>
        <taxon>Candidatus Reconcilbacillus</taxon>
    </lineage>
</organism>
<keyword evidence="1" id="KW-0805">Transcription regulation</keyword>
<sequence>MHPIKTCADHDVCEVFTAEPETVARVRTRLATVDALRVAEFFKALSDETRLKMAIALCGERELCVCDLASAVGTTVANASHHLRVLRQSGLVKSRKAGKTVYYSLQDDHVRDFLSTAVEHGAEAILP</sequence>
<evidence type="ECO:0000313" key="6">
    <source>
        <dbReference type="EMBL" id="PDO10048.1"/>
    </source>
</evidence>
<proteinExistence type="predicted"/>
<dbReference type="Proteomes" id="UP000243688">
    <property type="component" value="Unassembled WGS sequence"/>
</dbReference>
<dbReference type="SUPFAM" id="SSF46785">
    <property type="entry name" value="Winged helix' DNA-binding domain"/>
    <property type="match status" value="1"/>
</dbReference>
<dbReference type="InterPro" id="IPR011991">
    <property type="entry name" value="ArsR-like_HTH"/>
</dbReference>
<evidence type="ECO:0000256" key="4">
    <source>
        <dbReference type="ARBA" id="ARBA00043263"/>
    </source>
</evidence>
<dbReference type="InterPro" id="IPR036390">
    <property type="entry name" value="WH_DNA-bd_sf"/>
</dbReference>
<dbReference type="InterPro" id="IPR051011">
    <property type="entry name" value="Metal_resp_trans_reg"/>
</dbReference>
<dbReference type="PROSITE" id="PS50987">
    <property type="entry name" value="HTH_ARSR_2"/>
    <property type="match status" value="1"/>
</dbReference>
<dbReference type="GO" id="GO:0003700">
    <property type="term" value="F:DNA-binding transcription factor activity"/>
    <property type="evidence" value="ECO:0007669"/>
    <property type="project" value="InterPro"/>
</dbReference>
<dbReference type="InterPro" id="IPR018334">
    <property type="entry name" value="ArsR_HTH"/>
</dbReference>
<reference evidence="6 7" key="1">
    <citation type="submission" date="2016-12" db="EMBL/GenBank/DDBJ databases">
        <title>Candidatus Reconcilibacillus cellulovorans genome.</title>
        <authorList>
            <person name="Kolinko S."/>
            <person name="Wu Y.-W."/>
            <person name="Tachea F."/>
            <person name="Denzel E."/>
            <person name="Hiras J."/>
            <person name="Baecker N."/>
            <person name="Chan L.J."/>
            <person name="Eichorst S.A."/>
            <person name="Frey D."/>
            <person name="Adams P.D."/>
            <person name="Pray T."/>
            <person name="Tanjore D."/>
            <person name="Petzold C.J."/>
            <person name="Gladden J.M."/>
            <person name="Simmons B.A."/>
            <person name="Singer S.W."/>
        </authorList>
    </citation>
    <scope>NUCLEOTIDE SEQUENCE [LARGE SCALE GENOMIC DNA]</scope>
    <source>
        <strain evidence="6">JTherm</strain>
    </source>
</reference>
<dbReference type="SMART" id="SM00418">
    <property type="entry name" value="HTH_ARSR"/>
    <property type="match status" value="1"/>
</dbReference>
<dbReference type="PROSITE" id="PS00846">
    <property type="entry name" value="HTH_ARSR_1"/>
    <property type="match status" value="1"/>
</dbReference>
<evidence type="ECO:0000256" key="3">
    <source>
        <dbReference type="ARBA" id="ARBA00023163"/>
    </source>
</evidence>
<evidence type="ECO:0000256" key="2">
    <source>
        <dbReference type="ARBA" id="ARBA00023125"/>
    </source>
</evidence>
<name>A0A2A6DY95_9BACL</name>
<dbReference type="Gene3D" id="1.10.10.10">
    <property type="entry name" value="Winged helix-like DNA-binding domain superfamily/Winged helix DNA-binding domain"/>
    <property type="match status" value="1"/>
</dbReference>
<dbReference type="PANTHER" id="PTHR43132">
    <property type="entry name" value="ARSENICAL RESISTANCE OPERON REPRESSOR ARSR-RELATED"/>
    <property type="match status" value="1"/>
</dbReference>
<evidence type="ECO:0000313" key="7">
    <source>
        <dbReference type="Proteomes" id="UP000243688"/>
    </source>
</evidence>
<keyword evidence="2" id="KW-0238">DNA-binding</keyword>
<accession>A0A2A6DY95</accession>
<evidence type="ECO:0000259" key="5">
    <source>
        <dbReference type="PROSITE" id="PS50987"/>
    </source>
</evidence>
<dbReference type="Pfam" id="PF01022">
    <property type="entry name" value="HTH_5"/>
    <property type="match status" value="1"/>
</dbReference>
<dbReference type="InterPro" id="IPR001845">
    <property type="entry name" value="HTH_ArsR_DNA-bd_dom"/>
</dbReference>
<keyword evidence="3" id="KW-0804">Transcription</keyword>
<dbReference type="EMBL" id="MOXJ01000021">
    <property type="protein sequence ID" value="PDO10048.1"/>
    <property type="molecule type" value="Genomic_DNA"/>
</dbReference>
<gene>
    <name evidence="6" type="ORF">BLM47_09475</name>
</gene>
<dbReference type="GO" id="GO:0046686">
    <property type="term" value="P:response to cadmium ion"/>
    <property type="evidence" value="ECO:0007669"/>
    <property type="project" value="UniProtKB-KW"/>
</dbReference>
<dbReference type="PANTHER" id="PTHR43132:SF6">
    <property type="entry name" value="HTH-TYPE TRANSCRIPTIONAL REPRESSOR CZRA"/>
    <property type="match status" value="1"/>
</dbReference>
<dbReference type="GO" id="GO:0003677">
    <property type="term" value="F:DNA binding"/>
    <property type="evidence" value="ECO:0007669"/>
    <property type="project" value="UniProtKB-KW"/>
</dbReference>
<evidence type="ECO:0000256" key="1">
    <source>
        <dbReference type="ARBA" id="ARBA00023015"/>
    </source>
</evidence>
<dbReference type="AlphaFoldDB" id="A0A2A6DY95"/>
<keyword evidence="4" id="KW-0105">Cadmium resistance</keyword>
<protein>
    <submittedName>
        <fullName evidence="6">Transcriptional regulator</fullName>
    </submittedName>
</protein>
<dbReference type="NCBIfam" id="NF033788">
    <property type="entry name" value="HTH_metalloreg"/>
    <property type="match status" value="1"/>
</dbReference>